<dbReference type="SUPFAM" id="SSF53850">
    <property type="entry name" value="Periplasmic binding protein-like II"/>
    <property type="match status" value="1"/>
</dbReference>
<evidence type="ECO:0000256" key="7">
    <source>
        <dbReference type="ARBA" id="ARBA00023136"/>
    </source>
</evidence>
<dbReference type="AlphaFoldDB" id="A0A944GTU6"/>
<keyword evidence="8" id="KW-0826">Tungsten</keyword>
<evidence type="ECO:0000256" key="4">
    <source>
        <dbReference type="ARBA" id="ARBA00022475"/>
    </source>
</evidence>
<keyword evidence="5 13" id="KW-0479">Metal-binding</keyword>
<comment type="similarity">
    <text evidence="2">Belongs to the bacterial solute-binding protein ModA family.</text>
</comment>
<comment type="subcellular location">
    <subcellularLocation>
        <location evidence="1">Cell membrane</location>
    </subcellularLocation>
</comment>
<feature type="binding site" evidence="13">
    <location>
        <position position="173"/>
    </location>
    <ligand>
        <name>molybdate</name>
        <dbReference type="ChEBI" id="CHEBI:36264"/>
    </ligand>
</feature>
<evidence type="ECO:0000313" key="14">
    <source>
        <dbReference type="EMBL" id="MBS8261622.1"/>
    </source>
</evidence>
<accession>A0A944GTU6</accession>
<dbReference type="GO" id="GO:0046872">
    <property type="term" value="F:metal ion binding"/>
    <property type="evidence" value="ECO:0007669"/>
    <property type="project" value="UniProtKB-KW"/>
</dbReference>
<dbReference type="GO" id="GO:0005886">
    <property type="term" value="C:plasma membrane"/>
    <property type="evidence" value="ECO:0007669"/>
    <property type="project" value="UniProtKB-SubCell"/>
</dbReference>
<evidence type="ECO:0000256" key="10">
    <source>
        <dbReference type="ARBA" id="ARBA00062515"/>
    </source>
</evidence>
<dbReference type="Proteomes" id="UP000705379">
    <property type="component" value="Unassembled WGS sequence"/>
</dbReference>
<keyword evidence="13" id="KW-0500">Molybdenum</keyword>
<dbReference type="Pfam" id="PF13531">
    <property type="entry name" value="SBP_bac_11"/>
    <property type="match status" value="1"/>
</dbReference>
<evidence type="ECO:0000256" key="11">
    <source>
        <dbReference type="ARBA" id="ARBA00073171"/>
    </source>
</evidence>
<comment type="caution">
    <text evidence="14">The sequence shown here is derived from an EMBL/GenBank/DDBJ whole genome shotgun (WGS) entry which is preliminary data.</text>
</comment>
<sequence length="254" mass="26740">MSKIAGLFVVGQMLCGQMLCDQAQAAGKITVFAAASMTEALTEIGQAFEASTGTEVVFSFAGTGTLARQIEAGAPADVFVSADEAWMDYVSAKGAVKPDTIRAVAANTLVLIGSEEAEPLRLKPDEISQRLAGNRLAMADPETVPAGRYGKDALEATGLWQGVSGTLAPMDNVRVALASVARGDTPLGLVYGSDALVEPRVKVLAVFPEESHPKIRYPAAETTEASEEAAVFMAFLLRAEAQDIFRRLGFAQVN</sequence>
<keyword evidence="7" id="KW-0472">Membrane</keyword>
<feature type="binding site" evidence="13">
    <location>
        <position position="63"/>
    </location>
    <ligand>
        <name>molybdate</name>
        <dbReference type="ChEBI" id="CHEBI:36264"/>
    </ligand>
</feature>
<organism evidence="14 15">
    <name type="scientific">Roseibium polysiphoniae</name>
    <dbReference type="NCBI Taxonomy" id="2571221"/>
    <lineage>
        <taxon>Bacteria</taxon>
        <taxon>Pseudomonadati</taxon>
        <taxon>Pseudomonadota</taxon>
        <taxon>Alphaproteobacteria</taxon>
        <taxon>Hyphomicrobiales</taxon>
        <taxon>Stappiaceae</taxon>
        <taxon>Roseibium</taxon>
    </lineage>
</organism>
<dbReference type="PIRSF" id="PIRSF004846">
    <property type="entry name" value="ModA"/>
    <property type="match status" value="1"/>
</dbReference>
<dbReference type="GO" id="GO:0030973">
    <property type="term" value="F:molybdate ion binding"/>
    <property type="evidence" value="ECO:0007669"/>
    <property type="project" value="TreeGrafter"/>
</dbReference>
<evidence type="ECO:0000256" key="1">
    <source>
        <dbReference type="ARBA" id="ARBA00004236"/>
    </source>
</evidence>
<dbReference type="GO" id="GO:0015689">
    <property type="term" value="P:molybdate ion transport"/>
    <property type="evidence" value="ECO:0007669"/>
    <property type="project" value="InterPro"/>
</dbReference>
<evidence type="ECO:0000256" key="13">
    <source>
        <dbReference type="PIRSR" id="PIRSR004846-1"/>
    </source>
</evidence>
<reference evidence="14" key="2">
    <citation type="journal article" date="2021" name="Microorganisms">
        <title>Bacterial Dimethylsulfoniopropionate Biosynthesis in the East China Sea.</title>
        <authorList>
            <person name="Liu J."/>
            <person name="Zhang Y."/>
            <person name="Liu J."/>
            <person name="Zhong H."/>
            <person name="Williams B.T."/>
            <person name="Zheng Y."/>
            <person name="Curson A.R.J."/>
            <person name="Sun C."/>
            <person name="Sun H."/>
            <person name="Song D."/>
            <person name="Wagner Mackenzie B."/>
            <person name="Bermejo Martinez A."/>
            <person name="Todd J.D."/>
            <person name="Zhang X.H."/>
        </authorList>
    </citation>
    <scope>NUCLEOTIDE SEQUENCE</scope>
    <source>
        <strain evidence="14">AESS21</strain>
    </source>
</reference>
<dbReference type="InterPro" id="IPR050682">
    <property type="entry name" value="ModA/WtpA"/>
</dbReference>
<dbReference type="FunFam" id="3.40.190.10:FF:000030">
    <property type="entry name" value="Molybdate ABC transporter substrate-binding protein"/>
    <property type="match status" value="1"/>
</dbReference>
<evidence type="ECO:0000256" key="3">
    <source>
        <dbReference type="ARBA" id="ARBA00022448"/>
    </source>
</evidence>
<name>A0A944GTU6_9HYPH</name>
<keyword evidence="4" id="KW-1003">Cell membrane</keyword>
<gene>
    <name evidence="14" type="primary">modA</name>
    <name evidence="14" type="ORF">DYI23_15455</name>
</gene>
<reference evidence="14" key="1">
    <citation type="submission" date="2018-08" db="EMBL/GenBank/DDBJ databases">
        <authorList>
            <person name="Jin W."/>
            <person name="Wang H."/>
            <person name="Yang Y."/>
            <person name="Li M."/>
            <person name="Liu J."/>
        </authorList>
    </citation>
    <scope>NUCLEOTIDE SEQUENCE</scope>
    <source>
        <strain evidence="14">AESS21</strain>
    </source>
</reference>
<evidence type="ECO:0000256" key="6">
    <source>
        <dbReference type="ARBA" id="ARBA00022729"/>
    </source>
</evidence>
<feature type="binding site" evidence="13">
    <location>
        <position position="146"/>
    </location>
    <ligand>
        <name>molybdate</name>
        <dbReference type="ChEBI" id="CHEBI:36264"/>
    </ligand>
</feature>
<evidence type="ECO:0000256" key="12">
    <source>
        <dbReference type="ARBA" id="ARBA00078141"/>
    </source>
</evidence>
<dbReference type="PANTHER" id="PTHR30632:SF17">
    <property type="entry name" value="MOLYBDATE-BINDING PROTEIN MODA"/>
    <property type="match status" value="1"/>
</dbReference>
<dbReference type="PANTHER" id="PTHR30632">
    <property type="entry name" value="MOLYBDATE-BINDING PERIPLASMIC PROTEIN"/>
    <property type="match status" value="1"/>
</dbReference>
<evidence type="ECO:0000256" key="5">
    <source>
        <dbReference type="ARBA" id="ARBA00022723"/>
    </source>
</evidence>
<dbReference type="Gene3D" id="3.40.190.10">
    <property type="entry name" value="Periplasmic binding protein-like II"/>
    <property type="match status" value="2"/>
</dbReference>
<dbReference type="EMBL" id="QTKU01000004">
    <property type="protein sequence ID" value="MBS8261622.1"/>
    <property type="molecule type" value="Genomic_DNA"/>
</dbReference>
<evidence type="ECO:0000256" key="2">
    <source>
        <dbReference type="ARBA" id="ARBA00009175"/>
    </source>
</evidence>
<proteinExistence type="inferred from homology"/>
<dbReference type="GO" id="GO:0030288">
    <property type="term" value="C:outer membrane-bounded periplasmic space"/>
    <property type="evidence" value="ECO:0007669"/>
    <property type="project" value="TreeGrafter"/>
</dbReference>
<dbReference type="InterPro" id="IPR005950">
    <property type="entry name" value="ModA"/>
</dbReference>
<keyword evidence="6" id="KW-0732">Signal</keyword>
<comment type="subunit">
    <text evidence="10">The complex is composed of two ATP-binding proteins (ModC), two transmembrane proteins (ModB) and a solute-binding protein (ModA).</text>
</comment>
<feature type="binding site" evidence="13">
    <location>
        <position position="36"/>
    </location>
    <ligand>
        <name>molybdate</name>
        <dbReference type="ChEBI" id="CHEBI:36264"/>
    </ligand>
</feature>
<evidence type="ECO:0000313" key="15">
    <source>
        <dbReference type="Proteomes" id="UP000705379"/>
    </source>
</evidence>
<dbReference type="NCBIfam" id="TIGR01256">
    <property type="entry name" value="modA"/>
    <property type="match status" value="1"/>
</dbReference>
<evidence type="ECO:0000256" key="9">
    <source>
        <dbReference type="ARBA" id="ARBA00056002"/>
    </source>
</evidence>
<feature type="binding site" evidence="13">
    <location>
        <position position="191"/>
    </location>
    <ligand>
        <name>molybdate</name>
        <dbReference type="ChEBI" id="CHEBI:36264"/>
    </ligand>
</feature>
<evidence type="ECO:0000256" key="8">
    <source>
        <dbReference type="ARBA" id="ARBA00023245"/>
    </source>
</evidence>
<protein>
    <recommendedName>
        <fullName evidence="11">Molybdate-binding protein ModA</fullName>
    </recommendedName>
    <alternativeName>
        <fullName evidence="12">Molybdate/tungstate-binding protein ModA</fullName>
    </alternativeName>
</protein>
<comment type="function">
    <text evidence="9">Involved in the transport of molybdenum into the cell. Part of the binding-protein-dependent transport system ModABCD.</text>
</comment>
<keyword evidence="3" id="KW-0813">Transport</keyword>